<evidence type="ECO:0000313" key="2">
    <source>
        <dbReference type="Proteomes" id="UP000095281"/>
    </source>
</evidence>
<keyword evidence="2" id="KW-1185">Reference proteome</keyword>
<keyword evidence="1" id="KW-0175">Coiled coil</keyword>
<dbReference type="WBParaSite" id="MhA1_Contig1163.frz3.gene1">
    <property type="protein sequence ID" value="MhA1_Contig1163.frz3.gene1"/>
    <property type="gene ID" value="MhA1_Contig1163.frz3.gene1"/>
</dbReference>
<sequence length="412" mass="45371">MSQNTPETEEDKMKKRISLLEQQVASLSNRVATLSEENTNLLVTITNNQLELLEKDDKIAKLEAALAKNSSADIESSNLIGAITKKRRFDSSYDEGAPGCSTGVLGTEEMSLFDYEGGKAQSSETRTYAPTAMLPSTDFSLNLAHSDTSINQVGTMRGAPIEHFSEARFVAPTTTAQLSNLSLNLYDSVVRGARTQQGIVVRYTEPSEARFAFPPTMQPHLSNLSVNLDNSAVRGTTNQQGIVRYPADARSVAPTTMPLHFSNLSATLASALSSCDSTTTTSGQNYAFGQQYYNANAQPPMRLSTNMGNQNAVDYSLRAQQQKFFNVYDPRKIVQAYPTRKQNIKPILPSCGAEAIAATNARGVQHDYSKGWKGPLTKRKLNFEKTTCPYCYEEVDNRSFQNHLKKYHGVNN</sequence>
<organism evidence="2 3">
    <name type="scientific">Meloidogyne hapla</name>
    <name type="common">Root-knot nematode worm</name>
    <dbReference type="NCBI Taxonomy" id="6305"/>
    <lineage>
        <taxon>Eukaryota</taxon>
        <taxon>Metazoa</taxon>
        <taxon>Ecdysozoa</taxon>
        <taxon>Nematoda</taxon>
        <taxon>Chromadorea</taxon>
        <taxon>Rhabditida</taxon>
        <taxon>Tylenchina</taxon>
        <taxon>Tylenchomorpha</taxon>
        <taxon>Tylenchoidea</taxon>
        <taxon>Meloidogynidae</taxon>
        <taxon>Meloidogyninae</taxon>
        <taxon>Meloidogyne</taxon>
    </lineage>
</organism>
<dbReference type="Proteomes" id="UP000095281">
    <property type="component" value="Unplaced"/>
</dbReference>
<protein>
    <submittedName>
        <fullName evidence="3">C2H2-type domain-containing protein</fullName>
    </submittedName>
</protein>
<evidence type="ECO:0000256" key="1">
    <source>
        <dbReference type="SAM" id="Coils"/>
    </source>
</evidence>
<dbReference type="AlphaFoldDB" id="A0A1I8B161"/>
<evidence type="ECO:0000313" key="3">
    <source>
        <dbReference type="WBParaSite" id="MhA1_Contig1163.frz3.gene1"/>
    </source>
</evidence>
<feature type="coiled-coil region" evidence="1">
    <location>
        <begin position="10"/>
        <end position="37"/>
    </location>
</feature>
<accession>A0A1I8B161</accession>
<name>A0A1I8B161_MELHA</name>
<proteinExistence type="predicted"/>
<reference evidence="3" key="1">
    <citation type="submission" date="2016-11" db="UniProtKB">
        <authorList>
            <consortium name="WormBaseParasite"/>
        </authorList>
    </citation>
    <scope>IDENTIFICATION</scope>
</reference>